<protein>
    <recommendedName>
        <fullName evidence="3">Pantothenate kinase</fullName>
    </recommendedName>
</protein>
<organism evidence="1 2">
    <name type="scientific">Ruegeria haliotis</name>
    <dbReference type="NCBI Taxonomy" id="2747601"/>
    <lineage>
        <taxon>Bacteria</taxon>
        <taxon>Pseudomonadati</taxon>
        <taxon>Pseudomonadota</taxon>
        <taxon>Alphaproteobacteria</taxon>
        <taxon>Rhodobacterales</taxon>
        <taxon>Roseobacteraceae</taxon>
        <taxon>Ruegeria</taxon>
    </lineage>
</organism>
<gene>
    <name evidence="1" type="ORF">HW561_16345</name>
</gene>
<evidence type="ECO:0000313" key="1">
    <source>
        <dbReference type="EMBL" id="NVO57366.1"/>
    </source>
</evidence>
<proteinExistence type="predicted"/>
<dbReference type="PANTHER" id="PTHR10285">
    <property type="entry name" value="URIDINE KINASE"/>
    <property type="match status" value="1"/>
</dbReference>
<keyword evidence="2" id="KW-1185">Reference proteome</keyword>
<dbReference type="Gene3D" id="3.40.50.300">
    <property type="entry name" value="P-loop containing nucleotide triphosphate hydrolases"/>
    <property type="match status" value="1"/>
</dbReference>
<evidence type="ECO:0008006" key="3">
    <source>
        <dbReference type="Google" id="ProtNLM"/>
    </source>
</evidence>
<dbReference type="Proteomes" id="UP000630805">
    <property type="component" value="Unassembled WGS sequence"/>
</dbReference>
<evidence type="ECO:0000313" key="2">
    <source>
        <dbReference type="Proteomes" id="UP000630805"/>
    </source>
</evidence>
<name>A0ABX2PVH6_9RHOB</name>
<dbReference type="InterPro" id="IPR027417">
    <property type="entry name" value="P-loop_NTPase"/>
</dbReference>
<accession>A0ABX2PVH6</accession>
<reference evidence="1 2" key="1">
    <citation type="submission" date="2020-06" db="EMBL/GenBank/DDBJ databases">
        <authorList>
            <person name="Cao W.R."/>
        </authorList>
    </citation>
    <scope>NUCLEOTIDE SEQUENCE [LARGE SCALE GENOMIC DNA]</scope>
    <source>
        <strain evidence="1 2">B1Z28</strain>
    </source>
</reference>
<dbReference type="SUPFAM" id="SSF52540">
    <property type="entry name" value="P-loop containing nucleoside triphosphate hydrolases"/>
    <property type="match status" value="1"/>
</dbReference>
<sequence>MTHPQNTVVLEELAAEIAARATTSRIIVAIAGAPGSGKSTSAELLQTDLQKVHNQEVQIVPMDGFHFDDAILAQLGRGQRKGAPDTFDVEGFEVTLNRLATTYLTADVAVPVFDRTMELSRASARLIDRNTRILLAEGNYLLLNDAPWRRLHQCFELTAMIACDEPTLSERLQKRWTDLGFSQPDAIRKVEGNDLLNARRVTDNSVQAEFILVTA</sequence>
<dbReference type="EMBL" id="JABXWT010000011">
    <property type="protein sequence ID" value="NVO57366.1"/>
    <property type="molecule type" value="Genomic_DNA"/>
</dbReference>
<dbReference type="RefSeq" id="WP_176866420.1">
    <property type="nucleotide sequence ID" value="NZ_JABXWT010000011.1"/>
</dbReference>
<comment type="caution">
    <text evidence="1">The sequence shown here is derived from an EMBL/GenBank/DDBJ whole genome shotgun (WGS) entry which is preliminary data.</text>
</comment>